<dbReference type="SUPFAM" id="SSF57756">
    <property type="entry name" value="Retrovirus zinc finger-like domains"/>
    <property type="match status" value="1"/>
</dbReference>
<feature type="region of interest" description="Disordered" evidence="1">
    <location>
        <begin position="49"/>
        <end position="69"/>
    </location>
</feature>
<proteinExistence type="predicted"/>
<sequence>MTLMKWSRSCLINKERTNDVSTDWYNWRIDRTMYHLVVKDENEKFPFEGDAPKGWLHPHSRSGPPTGDQVDLYTKTLDDTMVGDHRDQPIEVQANGIPVVVEEDASGANDGQATAAAEAGTDPSMPSSMDRAIEIPRQRNWVCANCGERGHTLGDFVTPTLAGCDIDGCPMCNTKGHSFDECHDTKYLSAESVLNILYFRRSSKCQIRSDREIFVLLKQYIEHHESQGNDVSEMLDADAPWTRSFTFAFMQKSENLEKLKAYGGYGSATHQPVEEDPSVTQEDILAGKISSAHSSYHQKKEAAAYAAYLEKQERLRRDESRWYGNGMLLV</sequence>
<dbReference type="EMBL" id="JAQQWN010000002">
    <property type="protein sequence ID" value="KAK8094808.1"/>
    <property type="molecule type" value="Genomic_DNA"/>
</dbReference>
<protein>
    <recommendedName>
        <fullName evidence="4">CCHC-type domain-containing protein</fullName>
    </recommendedName>
</protein>
<organism evidence="2 3">
    <name type="scientific">Apiospora hydei</name>
    <dbReference type="NCBI Taxonomy" id="1337664"/>
    <lineage>
        <taxon>Eukaryota</taxon>
        <taxon>Fungi</taxon>
        <taxon>Dikarya</taxon>
        <taxon>Ascomycota</taxon>
        <taxon>Pezizomycotina</taxon>
        <taxon>Sordariomycetes</taxon>
        <taxon>Xylariomycetidae</taxon>
        <taxon>Amphisphaeriales</taxon>
        <taxon>Apiosporaceae</taxon>
        <taxon>Apiospora</taxon>
    </lineage>
</organism>
<dbReference type="Proteomes" id="UP001433268">
    <property type="component" value="Unassembled WGS sequence"/>
</dbReference>
<dbReference type="GeneID" id="92038868"/>
<name>A0ABR1XDQ9_9PEZI</name>
<comment type="caution">
    <text evidence="2">The sequence shown here is derived from an EMBL/GenBank/DDBJ whole genome shotgun (WGS) entry which is preliminary data.</text>
</comment>
<feature type="region of interest" description="Disordered" evidence="1">
    <location>
        <begin position="105"/>
        <end position="128"/>
    </location>
</feature>
<dbReference type="RefSeq" id="XP_066675581.1">
    <property type="nucleotide sequence ID" value="XM_066805808.1"/>
</dbReference>
<accession>A0ABR1XDQ9</accession>
<evidence type="ECO:0000256" key="1">
    <source>
        <dbReference type="SAM" id="MobiDB-lite"/>
    </source>
</evidence>
<evidence type="ECO:0000313" key="2">
    <source>
        <dbReference type="EMBL" id="KAK8094808.1"/>
    </source>
</evidence>
<reference evidence="2 3" key="1">
    <citation type="submission" date="2023-01" db="EMBL/GenBank/DDBJ databases">
        <title>Analysis of 21 Apiospora genomes using comparative genomics revels a genus with tremendous synthesis potential of carbohydrate active enzymes and secondary metabolites.</title>
        <authorList>
            <person name="Sorensen T."/>
        </authorList>
    </citation>
    <scope>NUCLEOTIDE SEQUENCE [LARGE SCALE GENOMIC DNA]</scope>
    <source>
        <strain evidence="2 3">CBS 114990</strain>
    </source>
</reference>
<evidence type="ECO:0008006" key="4">
    <source>
        <dbReference type="Google" id="ProtNLM"/>
    </source>
</evidence>
<gene>
    <name evidence="2" type="ORF">PG997_001493</name>
</gene>
<dbReference type="InterPro" id="IPR036875">
    <property type="entry name" value="Znf_CCHC_sf"/>
</dbReference>
<evidence type="ECO:0000313" key="3">
    <source>
        <dbReference type="Proteomes" id="UP001433268"/>
    </source>
</evidence>
<keyword evidence="3" id="KW-1185">Reference proteome</keyword>